<comment type="caution">
    <text evidence="1">The sequence shown here is derived from an EMBL/GenBank/DDBJ whole genome shotgun (WGS) entry which is preliminary data.</text>
</comment>
<protein>
    <submittedName>
        <fullName evidence="1">Uncharacterized protein</fullName>
    </submittedName>
</protein>
<name>A0ACB9IK06_9ASTR</name>
<dbReference type="Proteomes" id="UP001056120">
    <property type="component" value="Linkage Group LG08"/>
</dbReference>
<evidence type="ECO:0000313" key="2">
    <source>
        <dbReference type="Proteomes" id="UP001056120"/>
    </source>
</evidence>
<proteinExistence type="predicted"/>
<reference evidence="2" key="1">
    <citation type="journal article" date="2022" name="Mol. Ecol. Resour.">
        <title>The genomes of chicory, endive, great burdock and yacon provide insights into Asteraceae palaeo-polyploidization history and plant inulin production.</title>
        <authorList>
            <person name="Fan W."/>
            <person name="Wang S."/>
            <person name="Wang H."/>
            <person name="Wang A."/>
            <person name="Jiang F."/>
            <person name="Liu H."/>
            <person name="Zhao H."/>
            <person name="Xu D."/>
            <person name="Zhang Y."/>
        </authorList>
    </citation>
    <scope>NUCLEOTIDE SEQUENCE [LARGE SCALE GENOMIC DNA]</scope>
    <source>
        <strain evidence="2">cv. Yunnan</strain>
    </source>
</reference>
<sequence>MRETTTSSSASSFPFRIRCSSRQEVIEHLKAKVGCDTKHPLLDEFVPEKLPDSDRKKVKDSHHEENIRVSRYVFLKEMRLFMMILVQDIVLQASTLA</sequence>
<evidence type="ECO:0000313" key="1">
    <source>
        <dbReference type="EMBL" id="KAI3808349.1"/>
    </source>
</evidence>
<organism evidence="1 2">
    <name type="scientific">Smallanthus sonchifolius</name>
    <dbReference type="NCBI Taxonomy" id="185202"/>
    <lineage>
        <taxon>Eukaryota</taxon>
        <taxon>Viridiplantae</taxon>
        <taxon>Streptophyta</taxon>
        <taxon>Embryophyta</taxon>
        <taxon>Tracheophyta</taxon>
        <taxon>Spermatophyta</taxon>
        <taxon>Magnoliopsida</taxon>
        <taxon>eudicotyledons</taxon>
        <taxon>Gunneridae</taxon>
        <taxon>Pentapetalae</taxon>
        <taxon>asterids</taxon>
        <taxon>campanulids</taxon>
        <taxon>Asterales</taxon>
        <taxon>Asteraceae</taxon>
        <taxon>Asteroideae</taxon>
        <taxon>Heliantheae alliance</taxon>
        <taxon>Millerieae</taxon>
        <taxon>Smallanthus</taxon>
    </lineage>
</organism>
<accession>A0ACB9IK06</accession>
<keyword evidence="2" id="KW-1185">Reference proteome</keyword>
<reference evidence="1 2" key="2">
    <citation type="journal article" date="2022" name="Mol. Ecol. Resour.">
        <title>The genomes of chicory, endive, great burdock and yacon provide insights into Asteraceae paleo-polyploidization history and plant inulin production.</title>
        <authorList>
            <person name="Fan W."/>
            <person name="Wang S."/>
            <person name="Wang H."/>
            <person name="Wang A."/>
            <person name="Jiang F."/>
            <person name="Liu H."/>
            <person name="Zhao H."/>
            <person name="Xu D."/>
            <person name="Zhang Y."/>
        </authorList>
    </citation>
    <scope>NUCLEOTIDE SEQUENCE [LARGE SCALE GENOMIC DNA]</scope>
    <source>
        <strain evidence="2">cv. Yunnan</strain>
        <tissue evidence="1">Leaves</tissue>
    </source>
</reference>
<dbReference type="EMBL" id="CM042025">
    <property type="protein sequence ID" value="KAI3808349.1"/>
    <property type="molecule type" value="Genomic_DNA"/>
</dbReference>
<gene>
    <name evidence="1" type="ORF">L1987_24298</name>
</gene>